<dbReference type="RefSeq" id="XP_008099107.1">
    <property type="nucleotide sequence ID" value="XM_008100916.1"/>
</dbReference>
<sequence>MPIAEVFLLHFDDVGVGSIIRSQESNLSNMLAFHAADVGLVNTFIADVFDGYGRFRDQETLVNKEEGVTDTQLLLRILGYQYDREGGTKEVHDDAVEADELRFRRTPDAISTQSTEAGLPIVAPATEGPYSPSNG</sequence>
<name>E3QW49_COLGM</name>
<feature type="region of interest" description="Disordered" evidence="1">
    <location>
        <begin position="106"/>
        <end position="135"/>
    </location>
</feature>
<proteinExistence type="predicted"/>
<evidence type="ECO:0000313" key="2">
    <source>
        <dbReference type="EMBL" id="EFQ35087.1"/>
    </source>
</evidence>
<dbReference type="GeneID" id="24415596"/>
<reference evidence="3" key="1">
    <citation type="journal article" date="2012" name="Nat. Genet.">
        <title>Lifestyle transitions in plant pathogenic Colletotrichum fungi deciphered by genome and transcriptome analyses.</title>
        <authorList>
            <person name="O'Connell R.J."/>
            <person name="Thon M.R."/>
            <person name="Hacquard S."/>
            <person name="Amyotte S.G."/>
            <person name="Kleemann J."/>
            <person name="Torres M.F."/>
            <person name="Damm U."/>
            <person name="Buiate E.A."/>
            <person name="Epstein L."/>
            <person name="Alkan N."/>
            <person name="Altmueller J."/>
            <person name="Alvarado-Balderrama L."/>
            <person name="Bauser C.A."/>
            <person name="Becker C."/>
            <person name="Birren B.W."/>
            <person name="Chen Z."/>
            <person name="Choi J."/>
            <person name="Crouch J.A."/>
            <person name="Duvick J.P."/>
            <person name="Farman M.A."/>
            <person name="Gan P."/>
            <person name="Heiman D."/>
            <person name="Henrissat B."/>
            <person name="Howard R.J."/>
            <person name="Kabbage M."/>
            <person name="Koch C."/>
            <person name="Kracher B."/>
            <person name="Kubo Y."/>
            <person name="Law A.D."/>
            <person name="Lebrun M.-H."/>
            <person name="Lee Y.-H."/>
            <person name="Miyara I."/>
            <person name="Moore N."/>
            <person name="Neumann U."/>
            <person name="Nordstroem K."/>
            <person name="Panaccione D.G."/>
            <person name="Panstruga R."/>
            <person name="Place M."/>
            <person name="Proctor R.H."/>
            <person name="Prusky D."/>
            <person name="Rech G."/>
            <person name="Reinhardt R."/>
            <person name="Rollins J.A."/>
            <person name="Rounsley S."/>
            <person name="Schardl C.L."/>
            <person name="Schwartz D.C."/>
            <person name="Shenoy N."/>
            <person name="Shirasu K."/>
            <person name="Sikhakolli U.R."/>
            <person name="Stueber K."/>
            <person name="Sukno S.A."/>
            <person name="Sweigard J.A."/>
            <person name="Takano Y."/>
            <person name="Takahara H."/>
            <person name="Trail F."/>
            <person name="van der Does H.C."/>
            <person name="Voll L.M."/>
            <person name="Will I."/>
            <person name="Young S."/>
            <person name="Zeng Q."/>
            <person name="Zhang J."/>
            <person name="Zhou S."/>
            <person name="Dickman M.B."/>
            <person name="Schulze-Lefert P."/>
            <person name="Ver Loren van Themaat E."/>
            <person name="Ma L.-J."/>
            <person name="Vaillancourt L.J."/>
        </authorList>
    </citation>
    <scope>NUCLEOTIDE SEQUENCE [LARGE SCALE GENOMIC DNA]</scope>
    <source>
        <strain evidence="3">M1.001 / M2 / FGSC 10212</strain>
    </source>
</reference>
<dbReference type="AlphaFoldDB" id="E3QW49"/>
<accession>E3QW49</accession>
<protein>
    <submittedName>
        <fullName evidence="2">Uncharacterized protein</fullName>
    </submittedName>
</protein>
<dbReference type="VEuPathDB" id="FungiDB:GLRG_10231"/>
<dbReference type="HOGENOM" id="CLU_1885609_0_0_1"/>
<evidence type="ECO:0000256" key="1">
    <source>
        <dbReference type="SAM" id="MobiDB-lite"/>
    </source>
</evidence>
<keyword evidence="3" id="KW-1185">Reference proteome</keyword>
<dbReference type="EMBL" id="GG697387">
    <property type="protein sequence ID" value="EFQ35087.1"/>
    <property type="molecule type" value="Genomic_DNA"/>
</dbReference>
<dbReference type="STRING" id="645133.E3QW49"/>
<gene>
    <name evidence="2" type="ORF">GLRG_10231</name>
</gene>
<dbReference type="Proteomes" id="UP000008782">
    <property type="component" value="Unassembled WGS sequence"/>
</dbReference>
<dbReference type="OrthoDB" id="10252235at2759"/>
<evidence type="ECO:0000313" key="3">
    <source>
        <dbReference type="Proteomes" id="UP000008782"/>
    </source>
</evidence>
<organism evidence="3">
    <name type="scientific">Colletotrichum graminicola (strain M1.001 / M2 / FGSC 10212)</name>
    <name type="common">Maize anthracnose fungus</name>
    <name type="synonym">Glomerella graminicola</name>
    <dbReference type="NCBI Taxonomy" id="645133"/>
    <lineage>
        <taxon>Eukaryota</taxon>
        <taxon>Fungi</taxon>
        <taxon>Dikarya</taxon>
        <taxon>Ascomycota</taxon>
        <taxon>Pezizomycotina</taxon>
        <taxon>Sordariomycetes</taxon>
        <taxon>Hypocreomycetidae</taxon>
        <taxon>Glomerellales</taxon>
        <taxon>Glomerellaceae</taxon>
        <taxon>Colletotrichum</taxon>
        <taxon>Colletotrichum graminicola species complex</taxon>
    </lineage>
</organism>